<keyword evidence="3" id="KW-1185">Reference proteome</keyword>
<keyword evidence="2" id="KW-0808">Transferase</keyword>
<dbReference type="OrthoDB" id="9776616at2"/>
<evidence type="ECO:0000313" key="3">
    <source>
        <dbReference type="Proteomes" id="UP000232145"/>
    </source>
</evidence>
<evidence type="ECO:0000313" key="2">
    <source>
        <dbReference type="EMBL" id="PJZ85421.1"/>
    </source>
</evidence>
<organism evidence="2 3">
    <name type="scientific">Leptospira harrisiae</name>
    <dbReference type="NCBI Taxonomy" id="2023189"/>
    <lineage>
        <taxon>Bacteria</taxon>
        <taxon>Pseudomonadati</taxon>
        <taxon>Spirochaetota</taxon>
        <taxon>Spirochaetia</taxon>
        <taxon>Leptospirales</taxon>
        <taxon>Leptospiraceae</taxon>
        <taxon>Leptospira</taxon>
    </lineage>
</organism>
<dbReference type="PANTHER" id="PTHR38134:SF2">
    <property type="entry name" value="GALACTOKINASE"/>
    <property type="match status" value="1"/>
</dbReference>
<dbReference type="GO" id="GO:0016740">
    <property type="term" value="F:transferase activity"/>
    <property type="evidence" value="ECO:0007669"/>
    <property type="project" value="UniProtKB-KW"/>
</dbReference>
<comment type="caution">
    <text evidence="2">The sequence shown here is derived from an EMBL/GenBank/DDBJ whole genome shotgun (WGS) entry which is preliminary data.</text>
</comment>
<protein>
    <submittedName>
        <fullName evidence="2">Glycosyl transferase</fullName>
    </submittedName>
</protein>
<keyword evidence="1" id="KW-0175">Coiled coil</keyword>
<feature type="coiled-coil region" evidence="1">
    <location>
        <begin position="65"/>
        <end position="92"/>
    </location>
</feature>
<dbReference type="Proteomes" id="UP000232145">
    <property type="component" value="Unassembled WGS sequence"/>
</dbReference>
<gene>
    <name evidence="2" type="ORF">CH364_04060</name>
</gene>
<dbReference type="SUPFAM" id="SSF53756">
    <property type="entry name" value="UDP-Glycosyltransferase/glycogen phosphorylase"/>
    <property type="match status" value="1"/>
</dbReference>
<dbReference type="PANTHER" id="PTHR38134">
    <property type="entry name" value="SLR1395 PROTEIN"/>
    <property type="match status" value="1"/>
</dbReference>
<dbReference type="AlphaFoldDB" id="A0A2N0AMJ4"/>
<dbReference type="InterPro" id="IPR053205">
    <property type="entry name" value="GHMP_kinase_L-arabinokinase"/>
</dbReference>
<dbReference type="RefSeq" id="WP_100742319.1">
    <property type="nucleotide sequence ID" value="NZ_NPDW01000001.1"/>
</dbReference>
<dbReference type="EMBL" id="NPDX01000001">
    <property type="protein sequence ID" value="PJZ85421.1"/>
    <property type="molecule type" value="Genomic_DNA"/>
</dbReference>
<proteinExistence type="predicted"/>
<accession>A0A2N0AMJ4</accession>
<evidence type="ECO:0000256" key="1">
    <source>
        <dbReference type="SAM" id="Coils"/>
    </source>
</evidence>
<sequence length="355" mass="40305">MKLYFYISGHGFGHISRSANIIRRLLKEDFIEEIHLVSTRISFLEFTHPKLITKNLKLDVGVSQKNSLSIDLQTTKEELIDFEKKKSKLLKEETEYCKKNKIGLILTDSSSFPITIALETGIPSVFIGNFTWDFIYQNYAKGDSYFGTLSEQLQVEYGFATEALVLPFFCPMPPFLEQTNIGLVGRKPTLSKKQARQKFGMKDDTTYILLSFGAYGLEGTKLQTENLPKSIQLVAYGVPGIQTEDILVPEVSHYPDLVAAADYVCTKPGYGILAECYYAKTPILYTDRGDFSEYFHLVNALDLYFRSAYIDLSRIISCQFEEVLTLINTIDSMTPKLELKVDGEEDVVSHLLEYN</sequence>
<name>A0A2N0AMJ4_9LEPT</name>
<reference evidence="2 3" key="1">
    <citation type="submission" date="2017-07" db="EMBL/GenBank/DDBJ databases">
        <title>Leptospira spp. isolated from tropical soils.</title>
        <authorList>
            <person name="Thibeaux R."/>
            <person name="Iraola G."/>
            <person name="Ferres I."/>
            <person name="Bierque E."/>
            <person name="Girault D."/>
            <person name="Soupe-Gilbert M.-E."/>
            <person name="Picardeau M."/>
            <person name="Goarant C."/>
        </authorList>
    </citation>
    <scope>NUCLEOTIDE SEQUENCE [LARGE SCALE GENOMIC DNA]</scope>
    <source>
        <strain evidence="2 3">FH2-B-A1</strain>
    </source>
</reference>